<dbReference type="EMBL" id="JABAHT010000054">
    <property type="protein sequence ID" value="KAF4667420.1"/>
    <property type="molecule type" value="Genomic_DNA"/>
</dbReference>
<dbReference type="Gene3D" id="3.20.20.70">
    <property type="entry name" value="Aldolase class I"/>
    <property type="match status" value="1"/>
</dbReference>
<dbReference type="EMBL" id="JABANN010000398">
    <property type="protein sequence ID" value="KAF4660218.1"/>
    <property type="molecule type" value="Genomic_DNA"/>
</dbReference>
<gene>
    <name evidence="12" type="primary">IFT46</name>
    <name evidence="11" type="ORF">FOL46_006215</name>
    <name evidence="12" type="ORF">FOZ61_008280</name>
</gene>
<dbReference type="GO" id="GO:0042073">
    <property type="term" value="P:intraciliary transport"/>
    <property type="evidence" value="ECO:0007669"/>
    <property type="project" value="InterPro"/>
</dbReference>
<sequence length="640" mass="69025">MCDDNKDTWECLQNTVDIFARPAGADDPMGSWRCSCKWSGAWTPGHFNDADMILIGMSNNSIPRYQAQKALWSIFSSPLLMSNNLYNMPPGTKGILQNKEIIAVNQDPLGKMGYPIYTNTSNVRVWVKELSPEGGKARWATVLQNFLTQNVTLKIDATKIPGWNSGTRPYDEVFDVLQGDHPIDDEEEEEISSDVEVQGSPQDKEPHASHYESGEDSVSTPRSSRGSDGARDVSPKFPTDEITGPLGSSTEVAVLESRNFTTGSPPTRETAQAAAPSAGSLMPEADQSGQVPVPSVKKVGHDHGSAESSSSSASSSSSGLRTVENAGVRLRSSSSSSSSAGDSPPGAEVKAQSSGTHKLVRGSVDPPTTRGYRAEDFANLNVSNEIKDLFGYIGRYNPHTVELETRLKPFIPDLIPAVGEVDAALKIPPPSAGLRGGSRGEGPDTGVGVTDVMSKLNGLGLVELDEPTLSQSDPAVVQLKLRSVTQCGKVDSLRVRRVPYPETINQREVDNWISQIDELHKEGATTSSVMNYSHKMPSVERLMQAWPPEMEEYLSSTAALPDPSPDLDVDLVTYIRIICAMLDIPVHDNSTASIIEALHMLFSLYLDFTSNPHFATPPSDGVNDVPSGETKEGRASIMIG</sequence>
<proteinExistence type="inferred from homology"/>
<evidence type="ECO:0000256" key="10">
    <source>
        <dbReference type="SAM" id="MobiDB-lite"/>
    </source>
</evidence>
<comment type="similarity">
    <text evidence="2">Belongs to the IFT46 family.</text>
</comment>
<evidence type="ECO:0000313" key="13">
    <source>
        <dbReference type="Proteomes" id="UP000570595"/>
    </source>
</evidence>
<dbReference type="GO" id="GO:0031514">
    <property type="term" value="C:motile cilium"/>
    <property type="evidence" value="ECO:0007669"/>
    <property type="project" value="TreeGrafter"/>
</dbReference>
<dbReference type="InterPro" id="IPR002241">
    <property type="entry name" value="Glyco_hydro_27"/>
</dbReference>
<keyword evidence="8" id="KW-0966">Cell projection</keyword>
<feature type="compositionally biased region" description="Polar residues" evidence="10">
    <location>
        <begin position="258"/>
        <end position="270"/>
    </location>
</feature>
<dbReference type="InterPro" id="IPR017853">
    <property type="entry name" value="GH"/>
</dbReference>
<comment type="caution">
    <text evidence="12">The sequence shown here is derived from an EMBL/GenBank/DDBJ whole genome shotgun (WGS) entry which is preliminary data.</text>
</comment>
<evidence type="ECO:0000256" key="7">
    <source>
        <dbReference type="ARBA" id="ARBA00023212"/>
    </source>
</evidence>
<dbReference type="Pfam" id="PF16499">
    <property type="entry name" value="Melibiase_2"/>
    <property type="match status" value="1"/>
</dbReference>
<dbReference type="InterPro" id="IPR013785">
    <property type="entry name" value="Aldolase_TIM"/>
</dbReference>
<dbReference type="Pfam" id="PF12317">
    <property type="entry name" value="IFT46_B_C"/>
    <property type="match status" value="1"/>
</dbReference>
<comment type="subcellular location">
    <subcellularLocation>
        <location evidence="1">Cytoplasm</location>
        <location evidence="1">Cytoskeleton</location>
        <location evidence="1">Cilium basal body</location>
    </subcellularLocation>
</comment>
<dbReference type="Proteomes" id="UP000572268">
    <property type="component" value="Unassembled WGS sequence"/>
</dbReference>
<dbReference type="GO" id="GO:0030992">
    <property type="term" value="C:intraciliary transport particle B"/>
    <property type="evidence" value="ECO:0007669"/>
    <property type="project" value="TreeGrafter"/>
</dbReference>
<dbReference type="PANTHER" id="PTHR13376:SF0">
    <property type="entry name" value="INTRAFLAGELLAR TRANSPORT PROTEIN 46 HOMOLOG"/>
    <property type="match status" value="1"/>
</dbReference>
<dbReference type="AlphaFoldDB" id="A0A7J6M8D1"/>
<dbReference type="Proteomes" id="UP000570595">
    <property type="component" value="Unassembled WGS sequence"/>
</dbReference>
<dbReference type="PANTHER" id="PTHR13376">
    <property type="entry name" value="INTRAFLAGELLAR TRANSPORT PROTEIN 46 HOMOLOG"/>
    <property type="match status" value="1"/>
</dbReference>
<evidence type="ECO:0000313" key="14">
    <source>
        <dbReference type="Proteomes" id="UP000572268"/>
    </source>
</evidence>
<accession>A0A7J6M8D1</accession>
<keyword evidence="6" id="KW-0969">Cilium</keyword>
<evidence type="ECO:0000256" key="8">
    <source>
        <dbReference type="ARBA" id="ARBA00023273"/>
    </source>
</evidence>
<evidence type="ECO:0000256" key="5">
    <source>
        <dbReference type="ARBA" id="ARBA00022801"/>
    </source>
</evidence>
<keyword evidence="7" id="KW-0206">Cytoskeleton</keyword>
<feature type="region of interest" description="Disordered" evidence="10">
    <location>
        <begin position="616"/>
        <end position="640"/>
    </location>
</feature>
<feature type="compositionally biased region" description="Basic and acidic residues" evidence="10">
    <location>
        <begin position="202"/>
        <end position="213"/>
    </location>
</feature>
<evidence type="ECO:0000313" key="11">
    <source>
        <dbReference type="EMBL" id="KAF4660218.1"/>
    </source>
</evidence>
<dbReference type="SUPFAM" id="SSF51445">
    <property type="entry name" value="(Trans)glycosidases"/>
    <property type="match status" value="1"/>
</dbReference>
<reference evidence="13 14" key="1">
    <citation type="submission" date="2020-04" db="EMBL/GenBank/DDBJ databases">
        <title>Perkinsus olseni comparative genomics.</title>
        <authorList>
            <person name="Bogema D.R."/>
        </authorList>
    </citation>
    <scope>NUCLEOTIDE SEQUENCE [LARGE SCALE GENOMIC DNA]</scope>
    <source>
        <strain evidence="12">ATCC PRA-179</strain>
        <strain evidence="11">ATCC PRA-31</strain>
    </source>
</reference>
<keyword evidence="5" id="KW-0378">Hydrolase</keyword>
<dbReference type="OrthoDB" id="2119217at2759"/>
<comment type="similarity">
    <text evidence="3">Belongs to the glycosyl hydrolase 27 family.</text>
</comment>
<feature type="compositionally biased region" description="Polar residues" evidence="10">
    <location>
        <begin position="216"/>
        <end position="226"/>
    </location>
</feature>
<evidence type="ECO:0000256" key="1">
    <source>
        <dbReference type="ARBA" id="ARBA00004120"/>
    </source>
</evidence>
<dbReference type="GO" id="GO:0005815">
    <property type="term" value="C:microtubule organizing center"/>
    <property type="evidence" value="ECO:0007669"/>
    <property type="project" value="TreeGrafter"/>
</dbReference>
<keyword evidence="9" id="KW-0326">Glycosidase</keyword>
<keyword evidence="4" id="KW-0963">Cytoplasm</keyword>
<dbReference type="InterPro" id="IPR022088">
    <property type="entry name" value="Intraflagellar_transp_cmplxB"/>
</dbReference>
<evidence type="ECO:0000256" key="2">
    <source>
        <dbReference type="ARBA" id="ARBA00007700"/>
    </source>
</evidence>
<feature type="compositionally biased region" description="Low complexity" evidence="10">
    <location>
        <begin position="306"/>
        <end position="318"/>
    </location>
</feature>
<evidence type="ECO:0000313" key="12">
    <source>
        <dbReference type="EMBL" id="KAF4667420.1"/>
    </source>
</evidence>
<keyword evidence="12" id="KW-0282">Flagellum</keyword>
<dbReference type="GO" id="GO:0004553">
    <property type="term" value="F:hydrolase activity, hydrolyzing O-glycosyl compounds"/>
    <property type="evidence" value="ECO:0007669"/>
    <property type="project" value="InterPro"/>
</dbReference>
<dbReference type="GO" id="GO:0060271">
    <property type="term" value="P:cilium assembly"/>
    <property type="evidence" value="ECO:0007669"/>
    <property type="project" value="TreeGrafter"/>
</dbReference>
<evidence type="ECO:0000256" key="4">
    <source>
        <dbReference type="ARBA" id="ARBA00022490"/>
    </source>
</evidence>
<evidence type="ECO:0000256" key="3">
    <source>
        <dbReference type="ARBA" id="ARBA00009743"/>
    </source>
</evidence>
<name>A0A7J6M8D1_PEROL</name>
<feature type="region of interest" description="Disordered" evidence="10">
    <location>
        <begin position="185"/>
        <end position="371"/>
    </location>
</feature>
<dbReference type="GO" id="GO:0005975">
    <property type="term" value="P:carbohydrate metabolic process"/>
    <property type="evidence" value="ECO:0007669"/>
    <property type="project" value="InterPro"/>
</dbReference>
<evidence type="ECO:0000256" key="6">
    <source>
        <dbReference type="ARBA" id="ARBA00023069"/>
    </source>
</evidence>
<evidence type="ECO:0000256" key="9">
    <source>
        <dbReference type="ARBA" id="ARBA00023295"/>
    </source>
</evidence>
<organism evidence="12 13">
    <name type="scientific">Perkinsus olseni</name>
    <name type="common">Perkinsus atlanticus</name>
    <dbReference type="NCBI Taxonomy" id="32597"/>
    <lineage>
        <taxon>Eukaryota</taxon>
        <taxon>Sar</taxon>
        <taxon>Alveolata</taxon>
        <taxon>Perkinsozoa</taxon>
        <taxon>Perkinsea</taxon>
        <taxon>Perkinsida</taxon>
        <taxon>Perkinsidae</taxon>
        <taxon>Perkinsus</taxon>
    </lineage>
</organism>
<protein>
    <submittedName>
        <fullName evidence="12">Intraflagellar transport protein 46</fullName>
    </submittedName>
</protein>